<feature type="transmembrane region" description="Helical" evidence="1">
    <location>
        <begin position="155"/>
        <end position="176"/>
    </location>
</feature>
<gene>
    <name evidence="3" type="ORF">FYJ78_03010</name>
</gene>
<proteinExistence type="predicted"/>
<dbReference type="AlphaFoldDB" id="A0A6I2UV80"/>
<feature type="domain" description="Acyltransferase 3" evidence="2">
    <location>
        <begin position="12"/>
        <end position="344"/>
    </location>
</feature>
<evidence type="ECO:0000313" key="3">
    <source>
        <dbReference type="EMBL" id="MSV24169.1"/>
    </source>
</evidence>
<keyword evidence="1" id="KW-1133">Transmembrane helix</keyword>
<feature type="transmembrane region" description="Helical" evidence="1">
    <location>
        <begin position="341"/>
        <end position="369"/>
    </location>
</feature>
<feature type="transmembrane region" description="Helical" evidence="1">
    <location>
        <begin position="239"/>
        <end position="260"/>
    </location>
</feature>
<accession>A0A6I2UV80</accession>
<keyword evidence="1" id="KW-0812">Transmembrane</keyword>
<dbReference type="PANTHER" id="PTHR31061">
    <property type="entry name" value="LD22376P"/>
    <property type="match status" value="1"/>
</dbReference>
<feature type="transmembrane region" description="Helical" evidence="1">
    <location>
        <begin position="51"/>
        <end position="71"/>
    </location>
</feature>
<evidence type="ECO:0000256" key="1">
    <source>
        <dbReference type="SAM" id="Phobius"/>
    </source>
</evidence>
<name>A0A6I2UV80_9FIRM</name>
<comment type="caution">
    <text evidence="3">The sequence shown here is derived from an EMBL/GenBank/DDBJ whole genome shotgun (WGS) entry which is preliminary data.</text>
</comment>
<dbReference type="RefSeq" id="WP_154619942.1">
    <property type="nucleotide sequence ID" value="NZ_VUNL01000003.1"/>
</dbReference>
<dbReference type="Proteomes" id="UP000430222">
    <property type="component" value="Unassembled WGS sequence"/>
</dbReference>
<dbReference type="Pfam" id="PF01757">
    <property type="entry name" value="Acyl_transf_3"/>
    <property type="match status" value="1"/>
</dbReference>
<feature type="transmembrane region" description="Helical" evidence="1">
    <location>
        <begin position="272"/>
        <end position="295"/>
    </location>
</feature>
<evidence type="ECO:0000259" key="2">
    <source>
        <dbReference type="Pfam" id="PF01757"/>
    </source>
</evidence>
<keyword evidence="4" id="KW-1185">Reference proteome</keyword>
<dbReference type="EMBL" id="VUNL01000003">
    <property type="protein sequence ID" value="MSV24169.1"/>
    <property type="molecule type" value="Genomic_DNA"/>
</dbReference>
<protein>
    <submittedName>
        <fullName evidence="3">DUF5009 domain-containing protein</fullName>
    </submittedName>
</protein>
<feature type="transmembrane region" description="Helical" evidence="1">
    <location>
        <begin position="212"/>
        <end position="232"/>
    </location>
</feature>
<dbReference type="GO" id="GO:0016747">
    <property type="term" value="F:acyltransferase activity, transferring groups other than amino-acyl groups"/>
    <property type="evidence" value="ECO:0007669"/>
    <property type="project" value="InterPro"/>
</dbReference>
<dbReference type="InterPro" id="IPR002656">
    <property type="entry name" value="Acyl_transf_3_dom"/>
</dbReference>
<feature type="transmembrane region" description="Helical" evidence="1">
    <location>
        <begin position="130"/>
        <end position="148"/>
    </location>
</feature>
<evidence type="ECO:0000313" key="4">
    <source>
        <dbReference type="Proteomes" id="UP000430222"/>
    </source>
</evidence>
<organism evidence="3 4">
    <name type="scientific">Selenomonas montiformis</name>
    <dbReference type="NCBI Taxonomy" id="2652285"/>
    <lineage>
        <taxon>Bacteria</taxon>
        <taxon>Bacillati</taxon>
        <taxon>Bacillota</taxon>
        <taxon>Negativicutes</taxon>
        <taxon>Selenomonadales</taxon>
        <taxon>Selenomonadaceae</taxon>
        <taxon>Selenomonas</taxon>
    </lineage>
</organism>
<feature type="transmembrane region" description="Helical" evidence="1">
    <location>
        <begin position="92"/>
        <end position="110"/>
    </location>
</feature>
<sequence>MRVWAAQQNRLESLDVLRGLAIFCMIFVDAVPDPDRAPSWMLHTPWQGISFADLAFPGFVFAMGAAMAVWLDRRSGRRQGAATGKIWCRTMALILLGLLYNSLPLFFQYLLFPETASLSLWEEFSQHGRWLGVLQRLALVYAAGMMLGGRLRSDFRILLAAFLLLAASSAGFHWYAPNHPFAMDHNISSAVDQVFPGTAHCYLGKTFDPEGLYGTIACTASVLFGMLAGRLLQEKSMGGVLSLAASSALLLAAGWSWSQLDMVSKPLWTAPYALYTSGVLMLLAALVQLLFLCVPRAASFVFHPMRVFGMNALFIYMATGVALSLLWLLPSSAEGQPFFSWLWSVSVGSMFSEADSIVCFALLWCVCWWPLMELLYRRRIFIKL</sequence>
<reference evidence="3 4" key="1">
    <citation type="submission" date="2019-08" db="EMBL/GenBank/DDBJ databases">
        <title>In-depth cultivation of the pig gut microbiome towards novel bacterial diversity and tailored functional studies.</title>
        <authorList>
            <person name="Wylensek D."/>
            <person name="Hitch T.C.A."/>
            <person name="Clavel T."/>
        </authorList>
    </citation>
    <scope>NUCLEOTIDE SEQUENCE [LARGE SCALE GENOMIC DNA]</scope>
    <source>
        <strain evidence="4">WCA-380-WT-3B3</strain>
    </source>
</reference>
<feature type="transmembrane region" description="Helical" evidence="1">
    <location>
        <begin position="307"/>
        <end position="329"/>
    </location>
</feature>
<dbReference type="PANTHER" id="PTHR31061:SF24">
    <property type="entry name" value="LD22376P"/>
    <property type="match status" value="1"/>
</dbReference>
<keyword evidence="1" id="KW-0472">Membrane</keyword>